<reference evidence="1" key="2">
    <citation type="journal article" date="2020" name="Nat. Commun.">
        <title>Large-scale genome sequencing of mycorrhizal fungi provides insights into the early evolution of symbiotic traits.</title>
        <authorList>
            <person name="Miyauchi S."/>
            <person name="Kiss E."/>
            <person name="Kuo A."/>
            <person name="Drula E."/>
            <person name="Kohler A."/>
            <person name="Sanchez-Garcia M."/>
            <person name="Morin E."/>
            <person name="Andreopoulos B."/>
            <person name="Barry K.W."/>
            <person name="Bonito G."/>
            <person name="Buee M."/>
            <person name="Carver A."/>
            <person name="Chen C."/>
            <person name="Cichocki N."/>
            <person name="Clum A."/>
            <person name="Culley D."/>
            <person name="Crous P.W."/>
            <person name="Fauchery L."/>
            <person name="Girlanda M."/>
            <person name="Hayes R.D."/>
            <person name="Keri Z."/>
            <person name="LaButti K."/>
            <person name="Lipzen A."/>
            <person name="Lombard V."/>
            <person name="Magnuson J."/>
            <person name="Maillard F."/>
            <person name="Murat C."/>
            <person name="Nolan M."/>
            <person name="Ohm R.A."/>
            <person name="Pangilinan J."/>
            <person name="Pereira M.F."/>
            <person name="Perotto S."/>
            <person name="Peter M."/>
            <person name="Pfister S."/>
            <person name="Riley R."/>
            <person name="Sitrit Y."/>
            <person name="Stielow J.B."/>
            <person name="Szollosi G."/>
            <person name="Zifcakova L."/>
            <person name="Stursova M."/>
            <person name="Spatafora J.W."/>
            <person name="Tedersoo L."/>
            <person name="Vaario L.M."/>
            <person name="Yamada A."/>
            <person name="Yan M."/>
            <person name="Wang P."/>
            <person name="Xu J."/>
            <person name="Bruns T."/>
            <person name="Baldrian P."/>
            <person name="Vilgalys R."/>
            <person name="Dunand C."/>
            <person name="Henrissat B."/>
            <person name="Grigoriev I.V."/>
            <person name="Hibbett D."/>
            <person name="Nagy L.G."/>
            <person name="Martin F.M."/>
        </authorList>
    </citation>
    <scope>NUCLEOTIDE SEQUENCE</scope>
    <source>
        <strain evidence="1">P2</strain>
    </source>
</reference>
<accession>A0ACB6ZH43</accession>
<proteinExistence type="predicted"/>
<gene>
    <name evidence="1" type="ORF">BDM02DRAFT_3168361</name>
</gene>
<dbReference type="EMBL" id="MU118013">
    <property type="protein sequence ID" value="KAF9648451.1"/>
    <property type="molecule type" value="Genomic_DNA"/>
</dbReference>
<dbReference type="Proteomes" id="UP000886501">
    <property type="component" value="Unassembled WGS sequence"/>
</dbReference>
<reference evidence="1" key="1">
    <citation type="submission" date="2019-10" db="EMBL/GenBank/DDBJ databases">
        <authorList>
            <consortium name="DOE Joint Genome Institute"/>
            <person name="Kuo A."/>
            <person name="Miyauchi S."/>
            <person name="Kiss E."/>
            <person name="Drula E."/>
            <person name="Kohler A."/>
            <person name="Sanchez-Garcia M."/>
            <person name="Andreopoulos B."/>
            <person name="Barry K.W."/>
            <person name="Bonito G."/>
            <person name="Buee M."/>
            <person name="Carver A."/>
            <person name="Chen C."/>
            <person name="Cichocki N."/>
            <person name="Clum A."/>
            <person name="Culley D."/>
            <person name="Crous P.W."/>
            <person name="Fauchery L."/>
            <person name="Girlanda M."/>
            <person name="Hayes R."/>
            <person name="Keri Z."/>
            <person name="Labutti K."/>
            <person name="Lipzen A."/>
            <person name="Lombard V."/>
            <person name="Magnuson J."/>
            <person name="Maillard F."/>
            <person name="Morin E."/>
            <person name="Murat C."/>
            <person name="Nolan M."/>
            <person name="Ohm R."/>
            <person name="Pangilinan J."/>
            <person name="Pereira M."/>
            <person name="Perotto S."/>
            <person name="Peter M."/>
            <person name="Riley R."/>
            <person name="Sitrit Y."/>
            <person name="Stielow B."/>
            <person name="Szollosi G."/>
            <person name="Zifcakova L."/>
            <person name="Stursova M."/>
            <person name="Spatafora J.W."/>
            <person name="Tedersoo L."/>
            <person name="Vaario L.-M."/>
            <person name="Yamada A."/>
            <person name="Yan M."/>
            <person name="Wang P."/>
            <person name="Xu J."/>
            <person name="Bruns T."/>
            <person name="Baldrian P."/>
            <person name="Vilgalys R."/>
            <person name="Henrissat B."/>
            <person name="Grigoriev I.V."/>
            <person name="Hibbett D."/>
            <person name="Nagy L.G."/>
            <person name="Martin F.M."/>
        </authorList>
    </citation>
    <scope>NUCLEOTIDE SEQUENCE</scope>
    <source>
        <strain evidence="1">P2</strain>
    </source>
</reference>
<organism evidence="1 2">
    <name type="scientific">Thelephora ganbajun</name>
    <name type="common">Ganba fungus</name>
    <dbReference type="NCBI Taxonomy" id="370292"/>
    <lineage>
        <taxon>Eukaryota</taxon>
        <taxon>Fungi</taxon>
        <taxon>Dikarya</taxon>
        <taxon>Basidiomycota</taxon>
        <taxon>Agaricomycotina</taxon>
        <taxon>Agaricomycetes</taxon>
        <taxon>Thelephorales</taxon>
        <taxon>Thelephoraceae</taxon>
        <taxon>Thelephora</taxon>
    </lineage>
</organism>
<evidence type="ECO:0000313" key="1">
    <source>
        <dbReference type="EMBL" id="KAF9648451.1"/>
    </source>
</evidence>
<comment type="caution">
    <text evidence="1">The sequence shown here is derived from an EMBL/GenBank/DDBJ whole genome shotgun (WGS) entry which is preliminary data.</text>
</comment>
<keyword evidence="2" id="KW-1185">Reference proteome</keyword>
<protein>
    <submittedName>
        <fullName evidence="1">Uncharacterized protein</fullName>
    </submittedName>
</protein>
<name>A0ACB6ZH43_THEGA</name>
<evidence type="ECO:0000313" key="2">
    <source>
        <dbReference type="Proteomes" id="UP000886501"/>
    </source>
</evidence>
<sequence length="387" mass="40596">MFFESSTLSNGQHTLLITNLGTGVLWIDYILYTPSVPQSVLPSTSSSFPPSTLPTLTSHTVTLTPSRNPIVDTPTPVPSSTSSHPSSGTGLPGQVNSNSKSSVPAPAVVGGAIGALILITVLIFGMLYYRKRAKRLAGAKLLEKKDVLGDPSEFDKGDPGAAITPFTSAYASGPHTSASYGSSNVNVYPPGSAYPSNYGYQNQSQPSTPIYHFSNHYALRSSYSASSDNIAGAGAGYGGVGHGSSQYGGTQHGYANSNGQSDYLQNPHSQYSGGQQHAHTSPDRLAVPQHRGSIESAESHTSLAYLSGNRLAMDSSSPLPDVLPGPLPTQAALQRTGKGGLIVYNDSPSELHQHEDGGVRLDVQQPPGSGSQQHQVIDLPPVYKPHY</sequence>